<dbReference type="Pfam" id="PF00355">
    <property type="entry name" value="Rieske"/>
    <property type="match status" value="1"/>
</dbReference>
<feature type="domain" description="Rieske" evidence="6">
    <location>
        <begin position="425"/>
        <end position="508"/>
    </location>
</feature>
<keyword evidence="4" id="KW-0411">Iron-sulfur</keyword>
<evidence type="ECO:0000313" key="7">
    <source>
        <dbReference type="EMBL" id="ADI13840.1"/>
    </source>
</evidence>
<dbReference type="AlphaFoldDB" id="D7CTI3"/>
<reference evidence="8" key="1">
    <citation type="submission" date="2010-05" db="EMBL/GenBank/DDBJ databases">
        <title>The complete genome of Truepera radiovictris DSM 17093.</title>
        <authorList>
            <consortium name="US DOE Joint Genome Institute (JGI-PGF)"/>
            <person name="Lucas S."/>
            <person name="Copeland A."/>
            <person name="Lapidus A."/>
            <person name="Glavina del Rio T."/>
            <person name="Dalin E."/>
            <person name="Tice H."/>
            <person name="Bruce D."/>
            <person name="Goodwin L."/>
            <person name="Pitluck S."/>
            <person name="Kyrpides N."/>
            <person name="Mavromatis K."/>
            <person name="Ovchinnikova G."/>
            <person name="Munk A.C."/>
            <person name="Detter J.C."/>
            <person name="Han C."/>
            <person name="Tapia R."/>
            <person name="Land M."/>
            <person name="Hauser L."/>
            <person name="Markowitz V."/>
            <person name="Cheng J.-F."/>
            <person name="Hugenholtz P."/>
            <person name="Woyke T."/>
            <person name="Wu D."/>
            <person name="Tindall B."/>
            <person name="Pomrenke H.G."/>
            <person name="Brambilla E."/>
            <person name="Klenk H.-P."/>
            <person name="Eisen J.A."/>
        </authorList>
    </citation>
    <scope>NUCLEOTIDE SEQUENCE [LARGE SCALE GENOMIC DNA]</scope>
    <source>
        <strain evidence="8">DSM 17093 / CIP 108686 / LMG 22925 / RQ-24</strain>
    </source>
</reference>
<evidence type="ECO:0000256" key="2">
    <source>
        <dbReference type="ARBA" id="ARBA00022723"/>
    </source>
</evidence>
<dbReference type="GO" id="GO:0016020">
    <property type="term" value="C:membrane"/>
    <property type="evidence" value="ECO:0007669"/>
    <property type="project" value="InterPro"/>
</dbReference>
<dbReference type="InterPro" id="IPR036922">
    <property type="entry name" value="Rieske_2Fe-2S_sf"/>
</dbReference>
<dbReference type="KEGG" id="tra:Trad_0704"/>
<dbReference type="PRINTS" id="PR00162">
    <property type="entry name" value="RIESKE"/>
</dbReference>
<dbReference type="GO" id="GO:0051537">
    <property type="term" value="F:2 iron, 2 sulfur cluster binding"/>
    <property type="evidence" value="ECO:0007669"/>
    <property type="project" value="UniProtKB-KW"/>
</dbReference>
<protein>
    <submittedName>
        <fullName evidence="7">FAD dependent oxidoreductase</fullName>
    </submittedName>
</protein>
<dbReference type="Gene3D" id="2.102.10.10">
    <property type="entry name" value="Rieske [2Fe-2S] iron-sulphur domain"/>
    <property type="match status" value="1"/>
</dbReference>
<dbReference type="RefSeq" id="WP_013177212.1">
    <property type="nucleotide sequence ID" value="NC_014221.1"/>
</dbReference>
<organism evidence="7 8">
    <name type="scientific">Truepera radiovictrix (strain DSM 17093 / CIP 108686 / LMG 22925 / RQ-24)</name>
    <dbReference type="NCBI Taxonomy" id="649638"/>
    <lineage>
        <taxon>Bacteria</taxon>
        <taxon>Thermotogati</taxon>
        <taxon>Deinococcota</taxon>
        <taxon>Deinococci</taxon>
        <taxon>Trueperales</taxon>
        <taxon>Trueperaceae</taxon>
        <taxon>Truepera</taxon>
    </lineage>
</organism>
<dbReference type="SUPFAM" id="SSF51905">
    <property type="entry name" value="FAD/NAD(P)-binding domain"/>
    <property type="match status" value="1"/>
</dbReference>
<dbReference type="InterPro" id="IPR017941">
    <property type="entry name" value="Rieske_2Fe-2S"/>
</dbReference>
<dbReference type="HOGENOM" id="CLU_007884_15_1_0"/>
<dbReference type="Gene3D" id="3.30.9.10">
    <property type="entry name" value="D-Amino Acid Oxidase, subunit A, domain 2"/>
    <property type="match status" value="1"/>
</dbReference>
<dbReference type="PROSITE" id="PS51296">
    <property type="entry name" value="RIESKE"/>
    <property type="match status" value="1"/>
</dbReference>
<keyword evidence="5" id="KW-1015">Disulfide bond</keyword>
<accession>D7CTI3</accession>
<dbReference type="OrthoDB" id="9767869at2"/>
<dbReference type="Gene3D" id="3.50.50.60">
    <property type="entry name" value="FAD/NAD(P)-binding domain"/>
    <property type="match status" value="1"/>
</dbReference>
<dbReference type="InterPro" id="IPR005805">
    <property type="entry name" value="Rieske_Fe-S_prot_C"/>
</dbReference>
<dbReference type="InterPro" id="IPR006076">
    <property type="entry name" value="FAD-dep_OxRdtase"/>
</dbReference>
<evidence type="ECO:0000256" key="1">
    <source>
        <dbReference type="ARBA" id="ARBA00022714"/>
    </source>
</evidence>
<name>D7CTI3_TRURR</name>
<evidence type="ECO:0000256" key="4">
    <source>
        <dbReference type="ARBA" id="ARBA00023014"/>
    </source>
</evidence>
<dbReference type="GO" id="GO:0005737">
    <property type="term" value="C:cytoplasm"/>
    <property type="evidence" value="ECO:0007669"/>
    <property type="project" value="TreeGrafter"/>
</dbReference>
<dbReference type="GO" id="GO:0046872">
    <property type="term" value="F:metal ion binding"/>
    <property type="evidence" value="ECO:0007669"/>
    <property type="project" value="UniProtKB-KW"/>
</dbReference>
<evidence type="ECO:0000256" key="3">
    <source>
        <dbReference type="ARBA" id="ARBA00023004"/>
    </source>
</evidence>
<keyword evidence="1" id="KW-0001">2Fe-2S</keyword>
<dbReference type="PANTHER" id="PTHR13847">
    <property type="entry name" value="SARCOSINE DEHYDROGENASE-RELATED"/>
    <property type="match status" value="1"/>
</dbReference>
<dbReference type="CDD" id="cd03477">
    <property type="entry name" value="Rieske_YhfW_C"/>
    <property type="match status" value="1"/>
</dbReference>
<evidence type="ECO:0000256" key="5">
    <source>
        <dbReference type="ARBA" id="ARBA00023157"/>
    </source>
</evidence>
<dbReference type="eggNOG" id="COG0665">
    <property type="taxonomic scope" value="Bacteria"/>
</dbReference>
<dbReference type="Pfam" id="PF01266">
    <property type="entry name" value="DAO"/>
    <property type="match status" value="1"/>
</dbReference>
<keyword evidence="8" id="KW-1185">Reference proteome</keyword>
<dbReference type="PANTHER" id="PTHR13847:SF281">
    <property type="entry name" value="FAD DEPENDENT OXIDOREDUCTASE DOMAIN-CONTAINING PROTEIN"/>
    <property type="match status" value="1"/>
</dbReference>
<dbReference type="InterPro" id="IPR038010">
    <property type="entry name" value="YhfW_C"/>
</dbReference>
<reference evidence="7 8" key="2">
    <citation type="journal article" date="2011" name="Stand. Genomic Sci.">
        <title>Complete genome sequence of Truepera radiovictrix type strain (RQ-24).</title>
        <authorList>
            <person name="Ivanova N."/>
            <person name="Rohde C."/>
            <person name="Munk C."/>
            <person name="Nolan M."/>
            <person name="Lucas S."/>
            <person name="Del Rio T.G."/>
            <person name="Tice H."/>
            <person name="Deshpande S."/>
            <person name="Cheng J.F."/>
            <person name="Tapia R."/>
            <person name="Han C."/>
            <person name="Goodwin L."/>
            <person name="Pitluck S."/>
            <person name="Liolios K."/>
            <person name="Mavromatis K."/>
            <person name="Mikhailova N."/>
            <person name="Pati A."/>
            <person name="Chen A."/>
            <person name="Palaniappan K."/>
            <person name="Land M."/>
            <person name="Hauser L."/>
            <person name="Chang Y.J."/>
            <person name="Jeffries C.D."/>
            <person name="Brambilla E."/>
            <person name="Rohde M."/>
            <person name="Goker M."/>
            <person name="Tindall B.J."/>
            <person name="Woyke T."/>
            <person name="Bristow J."/>
            <person name="Eisen J.A."/>
            <person name="Markowitz V."/>
            <person name="Hugenholtz P."/>
            <person name="Kyrpides N.C."/>
            <person name="Klenk H.P."/>
            <person name="Lapidus A."/>
        </authorList>
    </citation>
    <scope>NUCLEOTIDE SEQUENCE [LARGE SCALE GENOMIC DNA]</scope>
    <source>
        <strain evidence="8">DSM 17093 / CIP 108686 / LMG 22925 / RQ-24</strain>
    </source>
</reference>
<dbReference type="SUPFAM" id="SSF50022">
    <property type="entry name" value="ISP domain"/>
    <property type="match status" value="1"/>
</dbReference>
<dbReference type="STRING" id="649638.Trad_0704"/>
<dbReference type="InterPro" id="IPR036188">
    <property type="entry name" value="FAD/NAD-bd_sf"/>
</dbReference>
<dbReference type="EMBL" id="CP002049">
    <property type="protein sequence ID" value="ADI13840.1"/>
    <property type="molecule type" value="Genomic_DNA"/>
</dbReference>
<keyword evidence="2" id="KW-0479">Metal-binding</keyword>
<proteinExistence type="predicted"/>
<keyword evidence="3" id="KW-0408">Iron</keyword>
<gene>
    <name evidence="7" type="ordered locus">Trad_0704</name>
</gene>
<dbReference type="Proteomes" id="UP000000379">
    <property type="component" value="Chromosome"/>
</dbReference>
<evidence type="ECO:0000259" key="6">
    <source>
        <dbReference type="PROSITE" id="PS51296"/>
    </source>
</evidence>
<dbReference type="eggNOG" id="COG0723">
    <property type="taxonomic scope" value="Bacteria"/>
</dbReference>
<sequence length="508" mass="54789">MTHPDTAHTGASRPSWDETVRPFFTAPLTRDLTVDVCVVGAGLAGLTTAYLLAREGRRVAVLDQGPVGGGNTGRTTAQLANAFDDRYSEVIRLYGEAGARAVAQSHTAAIDLIERISQEEGIACDFERVSGYLFVPPGASRRVLSEELEAARRAGLREVAWVDKAPLEGFDTLPCLHFPNQAQFDPMRYLRGLAHAFGARGGELYTETAVQTVEGGAPAKVRTHSGLTVTAGAVVVATNAPIHDRVATHTKQAPYLSFVIAAEVPRGSVQRALYWDTEDPYHYVRLQSLDEATELLLVGGEDHKTGQADDAPARYGRLEAWARERFPKLGRVRYRWSGQVYETLDGLAFIGRSPGEENVYLVTGDSGMGMTHGSLAGVLLRDLILGRDNPWATLYDPARKPLKAGGAFLKENLNVAAQFLDLATPARGDAAALGPGEGAVVGFGPAKRAVYRDEAGVLHERSAICPHLGCVVAWNSAERTWDCPCHGSRFDAYGRVINGPAHRGLEPK</sequence>
<evidence type="ECO:0000313" key="8">
    <source>
        <dbReference type="Proteomes" id="UP000000379"/>
    </source>
</evidence>